<accession>K1Q8K9</accession>
<evidence type="ECO:0000256" key="20">
    <source>
        <dbReference type="ARBA" id="ARBA00032993"/>
    </source>
</evidence>
<dbReference type="GO" id="GO:0005788">
    <property type="term" value="C:endoplasmic reticulum lumen"/>
    <property type="evidence" value="ECO:0007669"/>
    <property type="project" value="UniProtKB-SubCell"/>
</dbReference>
<evidence type="ECO:0000256" key="15">
    <source>
        <dbReference type="ARBA" id="ARBA00023002"/>
    </source>
</evidence>
<evidence type="ECO:0000256" key="11">
    <source>
        <dbReference type="ARBA" id="ARBA00022723"/>
    </source>
</evidence>
<evidence type="ECO:0000256" key="10">
    <source>
        <dbReference type="ARBA" id="ARBA00022552"/>
    </source>
</evidence>
<dbReference type="SUPFAM" id="SSF54791">
    <property type="entry name" value="Eukaryotic type KH-domain (KH-domain type I)"/>
    <property type="match status" value="1"/>
</dbReference>
<dbReference type="InterPro" id="IPR044862">
    <property type="entry name" value="Pro_4_hyd_alph_FE2OG_OXY"/>
</dbReference>
<keyword evidence="9" id="KW-0690">Ribosome biogenesis</keyword>
<dbReference type="InterPro" id="IPR004087">
    <property type="entry name" value="KH_dom"/>
</dbReference>
<dbReference type="CDD" id="cd22394">
    <property type="entry name" value="KH-I_KRR1_rpt2"/>
    <property type="match status" value="1"/>
</dbReference>
<evidence type="ECO:0000256" key="4">
    <source>
        <dbReference type="ARBA" id="ARBA00004604"/>
    </source>
</evidence>
<evidence type="ECO:0000256" key="1">
    <source>
        <dbReference type="ARBA" id="ARBA00001961"/>
    </source>
</evidence>
<dbReference type="EMBL" id="JH818600">
    <property type="protein sequence ID" value="EKC30308.1"/>
    <property type="molecule type" value="Genomic_DNA"/>
</dbReference>
<protein>
    <recommendedName>
        <fullName evidence="8">KRR1 small subunit processome component homolog</fullName>
        <ecNumber evidence="7">1.14.11.2</ecNumber>
    </recommendedName>
    <alternativeName>
        <fullName evidence="20">KRR-R motif-containing protein 1</fullName>
    </alternativeName>
</protein>
<dbReference type="Pfam" id="PF13640">
    <property type="entry name" value="2OG-FeII_Oxy_3"/>
    <property type="match status" value="1"/>
</dbReference>
<dbReference type="Pfam" id="PF17903">
    <property type="entry name" value="KH_KRR1_1st"/>
    <property type="match status" value="1"/>
</dbReference>
<evidence type="ECO:0000256" key="17">
    <source>
        <dbReference type="ARBA" id="ARBA00023180"/>
    </source>
</evidence>
<comment type="cofactor">
    <cofactor evidence="1">
        <name>L-ascorbate</name>
        <dbReference type="ChEBI" id="CHEBI:38290"/>
    </cofactor>
</comment>
<keyword evidence="10" id="KW-0698">rRNA processing</keyword>
<name>K1Q8K9_MAGGI</name>
<dbReference type="InterPro" id="IPR036612">
    <property type="entry name" value="KH_dom_type_1_sf"/>
</dbReference>
<dbReference type="InterPro" id="IPR011990">
    <property type="entry name" value="TPR-like_helical_dom_sf"/>
</dbReference>
<dbReference type="InterPro" id="IPR006620">
    <property type="entry name" value="Pro_4_hyd_alph"/>
</dbReference>
<dbReference type="FunFam" id="3.30.1370.10:FF:000011">
    <property type="entry name" value="KRR1 small subunit processome component"/>
    <property type="match status" value="1"/>
</dbReference>
<dbReference type="Gene3D" id="6.10.140.1460">
    <property type="match status" value="1"/>
</dbReference>
<keyword evidence="13" id="KW-0694">RNA-binding</keyword>
<evidence type="ECO:0000256" key="16">
    <source>
        <dbReference type="ARBA" id="ARBA00023004"/>
    </source>
</evidence>
<feature type="compositionally biased region" description="Basic and acidic residues" evidence="21">
    <location>
        <begin position="286"/>
        <end position="318"/>
    </location>
</feature>
<dbReference type="CDD" id="cd22393">
    <property type="entry name" value="KH-I_KRR1_rpt1"/>
    <property type="match status" value="1"/>
</dbReference>
<comment type="function">
    <text evidence="2">Catalyzes the post-translational formation of 4-hydroxyproline in -Xaa-Pro-Gly- sequences in collagens and other proteins.</text>
</comment>
<dbReference type="Pfam" id="PF21800">
    <property type="entry name" value="KH_KRR1_2nd"/>
    <property type="match status" value="1"/>
</dbReference>
<dbReference type="SMART" id="SM00702">
    <property type="entry name" value="P4Hc"/>
    <property type="match status" value="1"/>
</dbReference>
<evidence type="ECO:0000256" key="9">
    <source>
        <dbReference type="ARBA" id="ARBA00022517"/>
    </source>
</evidence>
<dbReference type="InterPro" id="IPR005123">
    <property type="entry name" value="Oxoglu/Fe-dep_dioxygenase_dom"/>
</dbReference>
<evidence type="ECO:0000256" key="3">
    <source>
        <dbReference type="ARBA" id="ARBA00004319"/>
    </source>
</evidence>
<dbReference type="SMART" id="SM00322">
    <property type="entry name" value="KH"/>
    <property type="match status" value="1"/>
</dbReference>
<evidence type="ECO:0000256" key="8">
    <source>
        <dbReference type="ARBA" id="ARBA00020053"/>
    </source>
</evidence>
<dbReference type="InterPro" id="IPR048550">
    <property type="entry name" value="KRR1-like_KH1_euk"/>
</dbReference>
<dbReference type="InParanoid" id="K1Q8K9"/>
<reference evidence="22" key="1">
    <citation type="journal article" date="2012" name="Nature">
        <title>The oyster genome reveals stress adaptation and complexity of shell formation.</title>
        <authorList>
            <person name="Zhang G."/>
            <person name="Fang X."/>
            <person name="Guo X."/>
            <person name="Li L."/>
            <person name="Luo R."/>
            <person name="Xu F."/>
            <person name="Yang P."/>
            <person name="Zhang L."/>
            <person name="Wang X."/>
            <person name="Qi H."/>
            <person name="Xiong Z."/>
            <person name="Que H."/>
            <person name="Xie Y."/>
            <person name="Holland P.W."/>
            <person name="Paps J."/>
            <person name="Zhu Y."/>
            <person name="Wu F."/>
            <person name="Chen Y."/>
            <person name="Wang J."/>
            <person name="Peng C."/>
            <person name="Meng J."/>
            <person name="Yang L."/>
            <person name="Liu J."/>
            <person name="Wen B."/>
            <person name="Zhang N."/>
            <person name="Huang Z."/>
            <person name="Zhu Q."/>
            <person name="Feng Y."/>
            <person name="Mount A."/>
            <person name="Hedgecock D."/>
            <person name="Xu Z."/>
            <person name="Liu Y."/>
            <person name="Domazet-Loso T."/>
            <person name="Du Y."/>
            <person name="Sun X."/>
            <person name="Zhang S."/>
            <person name="Liu B."/>
            <person name="Cheng P."/>
            <person name="Jiang X."/>
            <person name="Li J."/>
            <person name="Fan D."/>
            <person name="Wang W."/>
            <person name="Fu W."/>
            <person name="Wang T."/>
            <person name="Wang B."/>
            <person name="Zhang J."/>
            <person name="Peng Z."/>
            <person name="Li Y."/>
            <person name="Li N."/>
            <person name="Wang J."/>
            <person name="Chen M."/>
            <person name="He Y."/>
            <person name="Tan F."/>
            <person name="Song X."/>
            <person name="Zheng Q."/>
            <person name="Huang R."/>
            <person name="Yang H."/>
            <person name="Du X."/>
            <person name="Chen L."/>
            <person name="Yang M."/>
            <person name="Gaffney P.M."/>
            <person name="Wang S."/>
            <person name="Luo L."/>
            <person name="She Z."/>
            <person name="Ming Y."/>
            <person name="Huang W."/>
            <person name="Zhang S."/>
            <person name="Huang B."/>
            <person name="Zhang Y."/>
            <person name="Qu T."/>
            <person name="Ni P."/>
            <person name="Miao G."/>
            <person name="Wang J."/>
            <person name="Wang Q."/>
            <person name="Steinberg C.E."/>
            <person name="Wang H."/>
            <person name="Li N."/>
            <person name="Qian L."/>
            <person name="Zhang G."/>
            <person name="Li Y."/>
            <person name="Yang H."/>
            <person name="Liu X."/>
            <person name="Wang J."/>
            <person name="Yin Y."/>
            <person name="Wang J."/>
        </authorList>
    </citation>
    <scope>NUCLEOTIDE SEQUENCE [LARGE SCALE GENOMIC DNA]</scope>
    <source>
        <strain evidence="22">05x7-T-G4-1.051#20</strain>
    </source>
</reference>
<dbReference type="Gene3D" id="1.25.40.10">
    <property type="entry name" value="Tetratricopeptide repeat domain"/>
    <property type="match status" value="1"/>
</dbReference>
<evidence type="ECO:0000256" key="13">
    <source>
        <dbReference type="ARBA" id="ARBA00022884"/>
    </source>
</evidence>
<comment type="similarity">
    <text evidence="5">Belongs to the P4HA family.</text>
</comment>
<evidence type="ECO:0000256" key="12">
    <source>
        <dbReference type="ARBA" id="ARBA00022824"/>
    </source>
</evidence>
<organism evidence="22">
    <name type="scientific">Magallana gigas</name>
    <name type="common">Pacific oyster</name>
    <name type="synonym">Crassostrea gigas</name>
    <dbReference type="NCBI Taxonomy" id="29159"/>
    <lineage>
        <taxon>Eukaryota</taxon>
        <taxon>Metazoa</taxon>
        <taxon>Spiralia</taxon>
        <taxon>Lophotrochozoa</taxon>
        <taxon>Mollusca</taxon>
        <taxon>Bivalvia</taxon>
        <taxon>Autobranchia</taxon>
        <taxon>Pteriomorphia</taxon>
        <taxon>Ostreida</taxon>
        <taxon>Ostreoidea</taxon>
        <taxon>Ostreidae</taxon>
        <taxon>Magallana</taxon>
    </lineage>
</organism>
<evidence type="ECO:0000256" key="21">
    <source>
        <dbReference type="SAM" id="MobiDB-lite"/>
    </source>
</evidence>
<feature type="region of interest" description="Disordered" evidence="21">
    <location>
        <begin position="236"/>
        <end position="266"/>
    </location>
</feature>
<dbReference type="InterPro" id="IPR013547">
    <property type="entry name" value="P4H_N"/>
</dbReference>
<dbReference type="Pfam" id="PF08336">
    <property type="entry name" value="P4Ha_N"/>
    <property type="match status" value="1"/>
</dbReference>
<keyword evidence="15" id="KW-0560">Oxidoreductase</keyword>
<keyword evidence="16" id="KW-0408">Iron</keyword>
<dbReference type="GO" id="GO:0005506">
    <property type="term" value="F:iron ion binding"/>
    <property type="evidence" value="ECO:0007669"/>
    <property type="project" value="InterPro"/>
</dbReference>
<dbReference type="PROSITE" id="PS51471">
    <property type="entry name" value="FE2OG_OXY"/>
    <property type="match status" value="1"/>
</dbReference>
<dbReference type="PANTHER" id="PTHR12581">
    <property type="entry name" value="HIV-1 REV BINDING PROTEIN 2, 3"/>
    <property type="match status" value="1"/>
</dbReference>
<sequence length="885" mass="101311">MDFPVNKGKQKGKKTVNQEELLEVPDGWKEPGIAKEQNPHGVVSESSFATLFPKYRENYINECWPLVKKTLGDHNIKAELDLVEGSMTVRTTKKTWDPYIIIKARDLLKLLARSVPYEQAVRVLEDDTACDIIKIGSLTRNKERFVKRRQRLIGPNGSTLKAIEILTDCYILVQGNTVSALGPYKGLREVRKIVEDTMKNIHPIYNIKTLMIKKELAKDPELRNENWERFIPKFKSKNISKRKQPKKKRVKKPYTPFPPPQPESKVDKELASGEYFLKPHQKKAKIQQEKKEKQLKAVQKSQEKRAKAFVAPKEDAAPPKKKQKVSEAVNVEELKKKIKKSQCDFFSALYKLQDLLREEEKLQLDLSRYISSVQENEQDVPLEILRFSESLKIKRKTINDGSAYIEHPVNDFHLLYRFVVEWQSVFDIIFCKDCEETEAAKGAKGSPFATVIQLPMHLDGHLGEKGDFNFTVQLVSKRLGLWPSSYDLDGASSALLRLWKVYKLDLNEFINGIVQTYTADQPMSDDEVLTVAKFADSVKDDYSEMRWLKALYKRLQTEDGFSHNQTTVIRFPKKGIFILEPFQSLENRDINSDVAFYLSNATSDENETIPEPATEDAMYEALCREEQKSLHELAKLRCFLRDTVIPYYKAKEEVVNYEPRIAIFHDVISSTSIEHLKSIASKGLTRSTVFLENTGPNGQVTITYGKQDNIRVSQTCWIRTDEYPELLRLENRIQLITGLSAEYKPVRSHSEKFQVVNYGVGGMYTAHHDYTGYKLGIISNPMDSEDISTSGDRMATWMFYMNDAKAGGATVFPEVRTRIPVAKGGAAFWFNLRPSGATDPRTLHGGCPVLVGSKWVTNKWIREEGQMDRRLCGLTEDAVEDFPKI</sequence>
<feature type="region of interest" description="Disordered" evidence="21">
    <location>
        <begin position="280"/>
        <end position="322"/>
    </location>
</feature>
<evidence type="ECO:0000256" key="6">
    <source>
        <dbReference type="ARBA" id="ARBA00009344"/>
    </source>
</evidence>
<dbReference type="HOGENOM" id="CLU_325779_0_0_1"/>
<evidence type="ECO:0000256" key="18">
    <source>
        <dbReference type="ARBA" id="ARBA00023242"/>
    </source>
</evidence>
<dbReference type="InterPro" id="IPR048549">
    <property type="entry name" value="KRR1-like_KH2_euk"/>
</dbReference>
<dbReference type="PANTHER" id="PTHR12581:SF0">
    <property type="entry name" value="KRR1 SMALL SUBUNIT PROCESSOME COMPONENT HOMOLOG"/>
    <property type="match status" value="1"/>
</dbReference>
<keyword evidence="19" id="KW-0687">Ribonucleoprotein</keyword>
<keyword evidence="14" id="KW-0223">Dioxygenase</keyword>
<evidence type="ECO:0000256" key="2">
    <source>
        <dbReference type="ARBA" id="ARBA00002035"/>
    </source>
</evidence>
<dbReference type="EC" id="1.14.11.2" evidence="7"/>
<evidence type="ECO:0000256" key="7">
    <source>
        <dbReference type="ARBA" id="ARBA00012269"/>
    </source>
</evidence>
<feature type="compositionally biased region" description="Basic residues" evidence="21">
    <location>
        <begin position="236"/>
        <end position="252"/>
    </location>
</feature>
<evidence type="ECO:0000256" key="19">
    <source>
        <dbReference type="ARBA" id="ARBA00023274"/>
    </source>
</evidence>
<dbReference type="AlphaFoldDB" id="K1Q8K9"/>
<dbReference type="Gene3D" id="3.30.1370.10">
    <property type="entry name" value="K Homology domain, type 1"/>
    <property type="match status" value="2"/>
</dbReference>
<dbReference type="Gene3D" id="2.60.120.620">
    <property type="entry name" value="q2cbj1_9rhob like domain"/>
    <property type="match status" value="1"/>
</dbReference>
<dbReference type="InterPro" id="IPR048548">
    <property type="entry name" value="KRR1-like_KH2"/>
</dbReference>
<evidence type="ECO:0000256" key="5">
    <source>
        <dbReference type="ARBA" id="ARBA00006511"/>
    </source>
</evidence>
<dbReference type="GO" id="GO:0032040">
    <property type="term" value="C:small-subunit processome"/>
    <property type="evidence" value="ECO:0007669"/>
    <property type="project" value="TreeGrafter"/>
</dbReference>
<comment type="subcellular location">
    <subcellularLocation>
        <location evidence="3">Endoplasmic reticulum lumen</location>
    </subcellularLocation>
    <subcellularLocation>
        <location evidence="4">Nucleus</location>
        <location evidence="4">Nucleolus</location>
    </subcellularLocation>
</comment>
<keyword evidence="11" id="KW-0479">Metal-binding</keyword>
<dbReference type="InterPro" id="IPR041174">
    <property type="entry name" value="KRR1-like_KH1"/>
</dbReference>
<evidence type="ECO:0000313" key="22">
    <source>
        <dbReference type="EMBL" id="EKC30308.1"/>
    </source>
</evidence>
<dbReference type="FunFam" id="3.30.1370.10:FF:000014">
    <property type="entry name" value="KRR1 small subunit processome component"/>
    <property type="match status" value="1"/>
</dbReference>
<dbReference type="GO" id="GO:0006364">
    <property type="term" value="P:rRNA processing"/>
    <property type="evidence" value="ECO:0007669"/>
    <property type="project" value="UniProtKB-KW"/>
</dbReference>
<keyword evidence="12" id="KW-0256">Endoplasmic reticulum</keyword>
<dbReference type="GO" id="GO:0003723">
    <property type="term" value="F:RNA binding"/>
    <property type="evidence" value="ECO:0007669"/>
    <property type="project" value="UniProtKB-KW"/>
</dbReference>
<comment type="similarity">
    <text evidence="6">Belongs to the KRR1 family.</text>
</comment>
<gene>
    <name evidence="22" type="ORF">CGI_10024541</name>
</gene>
<dbReference type="InterPro" id="IPR024166">
    <property type="entry name" value="rRNA_assembly_KRR1"/>
</dbReference>
<dbReference type="GO" id="GO:0031418">
    <property type="term" value="F:L-ascorbic acid binding"/>
    <property type="evidence" value="ECO:0007669"/>
    <property type="project" value="InterPro"/>
</dbReference>
<evidence type="ECO:0000256" key="14">
    <source>
        <dbReference type="ARBA" id="ARBA00022964"/>
    </source>
</evidence>
<proteinExistence type="inferred from homology"/>
<dbReference type="GO" id="GO:0004656">
    <property type="term" value="F:procollagen-proline 4-dioxygenase activity"/>
    <property type="evidence" value="ECO:0007669"/>
    <property type="project" value="UniProtKB-EC"/>
</dbReference>
<keyword evidence="18" id="KW-0539">Nucleus</keyword>
<keyword evidence="17" id="KW-0325">Glycoprotein</keyword>